<dbReference type="AlphaFoldDB" id="A0A3D9VF69"/>
<evidence type="ECO:0000256" key="1">
    <source>
        <dbReference type="SAM" id="MobiDB-lite"/>
    </source>
</evidence>
<evidence type="ECO:0000313" key="2">
    <source>
        <dbReference type="EMBL" id="REF35971.1"/>
    </source>
</evidence>
<feature type="compositionally biased region" description="Basic and acidic residues" evidence="1">
    <location>
        <begin position="29"/>
        <end position="38"/>
    </location>
</feature>
<proteinExistence type="predicted"/>
<evidence type="ECO:0000313" key="3">
    <source>
        <dbReference type="Proteomes" id="UP000256485"/>
    </source>
</evidence>
<sequence>MEAVDAGRAVADARRGVPGLLRDAVPSQADRETVIPRH</sequence>
<organism evidence="2 3">
    <name type="scientific">Thermasporomyces composti</name>
    <dbReference type="NCBI Taxonomy" id="696763"/>
    <lineage>
        <taxon>Bacteria</taxon>
        <taxon>Bacillati</taxon>
        <taxon>Actinomycetota</taxon>
        <taxon>Actinomycetes</taxon>
        <taxon>Propionibacteriales</taxon>
        <taxon>Nocardioidaceae</taxon>
        <taxon>Thermasporomyces</taxon>
    </lineage>
</organism>
<feature type="region of interest" description="Disordered" evidence="1">
    <location>
        <begin position="15"/>
        <end position="38"/>
    </location>
</feature>
<reference evidence="2 3" key="1">
    <citation type="submission" date="2018-08" db="EMBL/GenBank/DDBJ databases">
        <title>Sequencing the genomes of 1000 actinobacteria strains.</title>
        <authorList>
            <person name="Klenk H.-P."/>
        </authorList>
    </citation>
    <scope>NUCLEOTIDE SEQUENCE [LARGE SCALE GENOMIC DNA]</scope>
    <source>
        <strain evidence="2 3">DSM 22891</strain>
    </source>
</reference>
<accession>A0A3D9VF69</accession>
<dbReference type="EMBL" id="QTUC01000001">
    <property type="protein sequence ID" value="REF35971.1"/>
    <property type="molecule type" value="Genomic_DNA"/>
</dbReference>
<keyword evidence="3" id="KW-1185">Reference proteome</keyword>
<gene>
    <name evidence="2" type="ORF">DFJ64_1365</name>
</gene>
<name>A0A3D9VF69_THECX</name>
<comment type="caution">
    <text evidence="2">The sequence shown here is derived from an EMBL/GenBank/DDBJ whole genome shotgun (WGS) entry which is preliminary data.</text>
</comment>
<dbReference type="Proteomes" id="UP000256485">
    <property type="component" value="Unassembled WGS sequence"/>
</dbReference>
<protein>
    <submittedName>
        <fullName evidence="2">Uncharacterized protein</fullName>
    </submittedName>
</protein>